<dbReference type="AlphaFoldDB" id="A0A919T6W2"/>
<protein>
    <recommendedName>
        <fullName evidence="1">4Fe-4S Wbl-type domain-containing protein</fullName>
    </recommendedName>
</protein>
<dbReference type="PROSITE" id="PS51674">
    <property type="entry name" value="4FE4S_WBL"/>
    <property type="match status" value="1"/>
</dbReference>
<name>A0A919T6W2_9ACTN</name>
<evidence type="ECO:0000259" key="1">
    <source>
        <dbReference type="PROSITE" id="PS51674"/>
    </source>
</evidence>
<gene>
    <name evidence="2" type="ORF">Ato02nite_006370</name>
</gene>
<dbReference type="EMBL" id="BOQN01000009">
    <property type="protein sequence ID" value="GIM88844.1"/>
    <property type="molecule type" value="Genomic_DNA"/>
</dbReference>
<comment type="caution">
    <text evidence="2">The sequence shown here is derived from an EMBL/GenBank/DDBJ whole genome shotgun (WGS) entry which is preliminary data.</text>
</comment>
<organism evidence="2 3">
    <name type="scientific">Paractinoplanes toevensis</name>
    <dbReference type="NCBI Taxonomy" id="571911"/>
    <lineage>
        <taxon>Bacteria</taxon>
        <taxon>Bacillati</taxon>
        <taxon>Actinomycetota</taxon>
        <taxon>Actinomycetes</taxon>
        <taxon>Micromonosporales</taxon>
        <taxon>Micromonosporaceae</taxon>
        <taxon>Paractinoplanes</taxon>
    </lineage>
</organism>
<proteinExistence type="predicted"/>
<sequence>MTPLCLGRDPEWWGFNHDGARLALAICRRCPAAGECRDDEPEPLGVIRAGVAYSDEGRALPLCSTCGYPNARVGFGSDERCERCMPGLTRWRTDIARWAGEGLSDIQIGRRVGATRRQVADFRRKQTSVPIREVA</sequence>
<keyword evidence="3" id="KW-1185">Reference proteome</keyword>
<feature type="domain" description="4Fe-4S Wbl-type" evidence="1">
    <location>
        <begin position="4"/>
        <end position="58"/>
    </location>
</feature>
<evidence type="ECO:0000313" key="2">
    <source>
        <dbReference type="EMBL" id="GIM88844.1"/>
    </source>
</evidence>
<dbReference type="InterPro" id="IPR034768">
    <property type="entry name" value="4FE4S_WBL"/>
</dbReference>
<reference evidence="2 3" key="1">
    <citation type="submission" date="2021-03" db="EMBL/GenBank/DDBJ databases">
        <title>Whole genome shotgun sequence of Actinoplanes toevensis NBRC 105298.</title>
        <authorList>
            <person name="Komaki H."/>
            <person name="Tamura T."/>
        </authorList>
    </citation>
    <scope>NUCLEOTIDE SEQUENCE [LARGE SCALE GENOMIC DNA]</scope>
    <source>
        <strain evidence="2 3">NBRC 105298</strain>
    </source>
</reference>
<dbReference type="Proteomes" id="UP000677082">
    <property type="component" value="Unassembled WGS sequence"/>
</dbReference>
<accession>A0A919T6W2</accession>
<dbReference type="RefSeq" id="WP_213004826.1">
    <property type="nucleotide sequence ID" value="NZ_BOQN01000009.1"/>
</dbReference>
<evidence type="ECO:0000313" key="3">
    <source>
        <dbReference type="Proteomes" id="UP000677082"/>
    </source>
</evidence>